<accession>X0WZT1</accession>
<dbReference type="AlphaFoldDB" id="X0WZT1"/>
<reference evidence="1" key="1">
    <citation type="journal article" date="2014" name="Front. Microbiol.">
        <title>High frequency of phylogenetically diverse reductive dehalogenase-homologous genes in deep subseafloor sedimentary metagenomes.</title>
        <authorList>
            <person name="Kawai M."/>
            <person name="Futagami T."/>
            <person name="Toyoda A."/>
            <person name="Takaki Y."/>
            <person name="Nishi S."/>
            <person name="Hori S."/>
            <person name="Arai W."/>
            <person name="Tsubouchi T."/>
            <person name="Morono Y."/>
            <person name="Uchiyama I."/>
            <person name="Ito T."/>
            <person name="Fujiyama A."/>
            <person name="Inagaki F."/>
            <person name="Takami H."/>
        </authorList>
    </citation>
    <scope>NUCLEOTIDE SEQUENCE</scope>
    <source>
        <strain evidence="1">Expedition CK06-06</strain>
    </source>
</reference>
<evidence type="ECO:0000313" key="1">
    <source>
        <dbReference type="EMBL" id="GAG29928.1"/>
    </source>
</evidence>
<dbReference type="EMBL" id="BARS01043849">
    <property type="protein sequence ID" value="GAG29928.1"/>
    <property type="molecule type" value="Genomic_DNA"/>
</dbReference>
<comment type="caution">
    <text evidence="1">The sequence shown here is derived from an EMBL/GenBank/DDBJ whole genome shotgun (WGS) entry which is preliminary data.</text>
</comment>
<protein>
    <submittedName>
        <fullName evidence="1">Uncharacterized protein</fullName>
    </submittedName>
</protein>
<proteinExistence type="predicted"/>
<gene>
    <name evidence="1" type="ORF">S01H1_66324</name>
</gene>
<name>X0WZT1_9ZZZZ</name>
<sequence>MSKEQWNKYKVGTKDRNVHRILWALNECDKEIEKKRVRNTPTN</sequence>
<organism evidence="1">
    <name type="scientific">marine sediment metagenome</name>
    <dbReference type="NCBI Taxonomy" id="412755"/>
    <lineage>
        <taxon>unclassified sequences</taxon>
        <taxon>metagenomes</taxon>
        <taxon>ecological metagenomes</taxon>
    </lineage>
</organism>